<dbReference type="SMART" id="SM00047">
    <property type="entry name" value="LYZ2"/>
    <property type="match status" value="1"/>
</dbReference>
<dbReference type="InterPro" id="IPR002901">
    <property type="entry name" value="MGlyc_endo_b_GlcNAc-like_dom"/>
</dbReference>
<feature type="region of interest" description="Disordered" evidence="1">
    <location>
        <begin position="288"/>
        <end position="326"/>
    </location>
</feature>
<dbReference type="EMBL" id="CP147920">
    <property type="protein sequence ID" value="XAU16235.1"/>
    <property type="molecule type" value="Genomic_DNA"/>
</dbReference>
<organism evidence="3 4">
    <name type="scientific">Sulfurimonas diazotrophicus</name>
    <dbReference type="NCBI Taxonomy" id="3131939"/>
    <lineage>
        <taxon>Bacteria</taxon>
        <taxon>Pseudomonadati</taxon>
        <taxon>Campylobacterota</taxon>
        <taxon>Epsilonproteobacteria</taxon>
        <taxon>Campylobacterales</taxon>
        <taxon>Sulfurimonadaceae</taxon>
        <taxon>Sulfurimonas</taxon>
    </lineage>
</organism>
<dbReference type="PANTHER" id="PTHR40572">
    <property type="entry name" value="PROTEIN BAX"/>
    <property type="match status" value="1"/>
</dbReference>
<feature type="compositionally biased region" description="Basic and acidic residues" evidence="1">
    <location>
        <begin position="288"/>
        <end position="298"/>
    </location>
</feature>
<dbReference type="Pfam" id="PF01832">
    <property type="entry name" value="Glucosaminidase"/>
    <property type="match status" value="1"/>
</dbReference>
<dbReference type="Proteomes" id="UP001447842">
    <property type="component" value="Chromosome"/>
</dbReference>
<evidence type="ECO:0000259" key="2">
    <source>
        <dbReference type="SMART" id="SM00047"/>
    </source>
</evidence>
<name>A0ABZ3HCH9_9BACT</name>
<gene>
    <name evidence="3" type="ORF">WCY31_05875</name>
</gene>
<evidence type="ECO:0000256" key="1">
    <source>
        <dbReference type="SAM" id="MobiDB-lite"/>
    </source>
</evidence>
<dbReference type="PANTHER" id="PTHR40572:SF1">
    <property type="entry name" value="PROTEIN BAX"/>
    <property type="match status" value="1"/>
</dbReference>
<feature type="domain" description="Mannosyl-glycoprotein endo-beta-N-acetylglucosamidase-like" evidence="2">
    <location>
        <begin position="87"/>
        <end position="232"/>
    </location>
</feature>
<dbReference type="InterPro" id="IPR053195">
    <property type="entry name" value="Bax-like"/>
</dbReference>
<sequence>MQKFILGVAAIALAFTLYSLYDIITSSPAENEPVKAPNGTEAVTANPELHPEQRLSAREKKARFIRQILPAVQAVKAELDAEYARAKMLINKPGRTTAEEAWLQEQMQRYNVAGYPCLLRSMHTHPISLVIAQAALETGWGSSRFFKVANNVFGIWSYNKHEPRIAASEQRGTKTIYVKKFATLNDAIRGYFRMIAKGYAYSGFRRARYQTDNPFELLRHLRRYSELRDEYVARLYYVMKANKLYTYDTPSYAPIALVDIVPEYVAQKMEEAAKKKASEQQMCALNEVKVEGEEKEPVPCEEEPETNLTRPAPGLSTVSPARSFRP</sequence>
<protein>
    <submittedName>
        <fullName evidence="3">Glucosaminidase domain-containing protein</fullName>
    </submittedName>
</protein>
<keyword evidence="4" id="KW-1185">Reference proteome</keyword>
<dbReference type="Gene3D" id="1.10.530.10">
    <property type="match status" value="1"/>
</dbReference>
<dbReference type="RefSeq" id="WP_345973641.1">
    <property type="nucleotide sequence ID" value="NZ_CP147920.1"/>
</dbReference>
<evidence type="ECO:0000313" key="3">
    <source>
        <dbReference type="EMBL" id="XAU16235.1"/>
    </source>
</evidence>
<evidence type="ECO:0000313" key="4">
    <source>
        <dbReference type="Proteomes" id="UP001447842"/>
    </source>
</evidence>
<accession>A0ABZ3HCH9</accession>
<reference evidence="3 4" key="1">
    <citation type="submission" date="2024-03" db="EMBL/GenBank/DDBJ databases">
        <title>Sulfurimonas sp. HSL3-1.</title>
        <authorList>
            <person name="Wang S."/>
        </authorList>
    </citation>
    <scope>NUCLEOTIDE SEQUENCE [LARGE SCALE GENOMIC DNA]</scope>
    <source>
        <strain evidence="3 4">HSL3-1</strain>
    </source>
</reference>
<proteinExistence type="predicted"/>